<reference evidence="2" key="1">
    <citation type="submission" date="2023-07" db="EMBL/GenBank/DDBJ databases">
        <title>Description of three actinobacteria isolated from air of manufacturing shop in a pharmaceutical factory.</title>
        <authorList>
            <person name="Zhang D.-F."/>
        </authorList>
    </citation>
    <scope>NUCLEOTIDE SEQUENCE [LARGE SCALE GENOMIC DNA]</scope>
    <source>
        <strain evidence="2">CCTCC AB 207010</strain>
    </source>
</reference>
<organism evidence="1 2">
    <name type="scientific">Nesterenkonia flava</name>
    <dbReference type="NCBI Taxonomy" id="469799"/>
    <lineage>
        <taxon>Bacteria</taxon>
        <taxon>Bacillati</taxon>
        <taxon>Actinomycetota</taxon>
        <taxon>Actinomycetes</taxon>
        <taxon>Micrococcales</taxon>
        <taxon>Micrococcaceae</taxon>
        <taxon>Nesterenkonia</taxon>
    </lineage>
</organism>
<sequence length="179" mass="19103">EVSAHVTDCSQRVEELQLAIADRIVVLEAGEIRQIGRPSEIVDSPANPFVAKFLSDAALVPGVLDSHGFHADDLPLMVPRARLSGELPAAESALPGQLAVTPAHVSFTESESPRAAGVHGELEQPAEGAEVISSLYGRHAHSVEADWCGRRLRGETRTWQPQPGARVGVDVVGGFFFAR</sequence>
<protein>
    <recommendedName>
        <fullName evidence="3">ABC transporter ATP-binding protein</fullName>
    </recommendedName>
</protein>
<evidence type="ECO:0008006" key="3">
    <source>
        <dbReference type="Google" id="ProtNLM"/>
    </source>
</evidence>
<name>A0ABU1FWJ9_9MICC</name>
<dbReference type="EMBL" id="JAVKGT010000031">
    <property type="protein sequence ID" value="MDR5712627.1"/>
    <property type="molecule type" value="Genomic_DNA"/>
</dbReference>
<dbReference type="Proteomes" id="UP001260872">
    <property type="component" value="Unassembled WGS sequence"/>
</dbReference>
<keyword evidence="2" id="KW-1185">Reference proteome</keyword>
<gene>
    <name evidence="1" type="ORF">RH857_10890</name>
</gene>
<proteinExistence type="predicted"/>
<comment type="caution">
    <text evidence="1">The sequence shown here is derived from an EMBL/GenBank/DDBJ whole genome shotgun (WGS) entry which is preliminary data.</text>
</comment>
<feature type="non-terminal residue" evidence="1">
    <location>
        <position position="1"/>
    </location>
</feature>
<accession>A0ABU1FWJ9</accession>
<evidence type="ECO:0000313" key="2">
    <source>
        <dbReference type="Proteomes" id="UP001260872"/>
    </source>
</evidence>
<evidence type="ECO:0000313" key="1">
    <source>
        <dbReference type="EMBL" id="MDR5712627.1"/>
    </source>
</evidence>